<comment type="caution">
    <text evidence="2">The sequence shown here is derived from an EMBL/GenBank/DDBJ whole genome shotgun (WGS) entry which is preliminary data.</text>
</comment>
<evidence type="ECO:0000256" key="1">
    <source>
        <dbReference type="SAM" id="MobiDB-lite"/>
    </source>
</evidence>
<proteinExistence type="predicted"/>
<feature type="region of interest" description="Disordered" evidence="1">
    <location>
        <begin position="1"/>
        <end position="71"/>
    </location>
</feature>
<dbReference type="AlphaFoldDB" id="A0AA47MZC1"/>
<sequence>MALSPDTSQNDNLDAETRAPGAQRSSVFPPRAAHSNRRRTRNPLRSTPSAQQGYRHFPASQGTPTLPPAPRAFVSVSSRLTFRDTDPSGGLPGAHTFCAL</sequence>
<keyword evidence="3" id="KW-1185">Reference proteome</keyword>
<dbReference type="Proteomes" id="UP001174136">
    <property type="component" value="Unassembled WGS sequence"/>
</dbReference>
<organism evidence="2 3">
    <name type="scientific">Merluccius polli</name>
    <name type="common">Benguela hake</name>
    <name type="synonym">Merluccius cadenati</name>
    <dbReference type="NCBI Taxonomy" id="89951"/>
    <lineage>
        <taxon>Eukaryota</taxon>
        <taxon>Metazoa</taxon>
        <taxon>Chordata</taxon>
        <taxon>Craniata</taxon>
        <taxon>Vertebrata</taxon>
        <taxon>Euteleostomi</taxon>
        <taxon>Actinopterygii</taxon>
        <taxon>Neopterygii</taxon>
        <taxon>Teleostei</taxon>
        <taxon>Neoteleostei</taxon>
        <taxon>Acanthomorphata</taxon>
        <taxon>Zeiogadaria</taxon>
        <taxon>Gadariae</taxon>
        <taxon>Gadiformes</taxon>
        <taxon>Gadoidei</taxon>
        <taxon>Merlucciidae</taxon>
        <taxon>Merluccius</taxon>
    </lineage>
</organism>
<gene>
    <name evidence="2" type="ORF">N1851_010423</name>
</gene>
<evidence type="ECO:0000313" key="2">
    <source>
        <dbReference type="EMBL" id="KAK0149059.1"/>
    </source>
</evidence>
<dbReference type="EMBL" id="JAOPHQ010001889">
    <property type="protein sequence ID" value="KAK0149059.1"/>
    <property type="molecule type" value="Genomic_DNA"/>
</dbReference>
<reference evidence="2" key="1">
    <citation type="journal article" date="2023" name="Front. Mar. Sci.">
        <title>A new Merluccius polli reference genome to investigate the effects of global change in West African waters.</title>
        <authorList>
            <person name="Mateo J.L."/>
            <person name="Blanco-Fernandez C."/>
            <person name="Garcia-Vazquez E."/>
            <person name="Machado-Schiaffino G."/>
        </authorList>
    </citation>
    <scope>NUCLEOTIDE SEQUENCE</scope>
    <source>
        <strain evidence="2">C29</strain>
        <tissue evidence="2">Fin</tissue>
    </source>
</reference>
<feature type="compositionally biased region" description="Polar residues" evidence="1">
    <location>
        <begin position="1"/>
        <end position="12"/>
    </location>
</feature>
<feature type="compositionally biased region" description="Polar residues" evidence="1">
    <location>
        <begin position="43"/>
        <end position="52"/>
    </location>
</feature>
<accession>A0AA47MZC1</accession>
<name>A0AA47MZC1_MERPO</name>
<evidence type="ECO:0000313" key="3">
    <source>
        <dbReference type="Proteomes" id="UP001174136"/>
    </source>
</evidence>
<protein>
    <submittedName>
        <fullName evidence="2">Uncharacterized protein</fullName>
    </submittedName>
</protein>